<organism evidence="3 4">
    <name type="scientific">Spirosoma endbachense</name>
    <dbReference type="NCBI Taxonomy" id="2666025"/>
    <lineage>
        <taxon>Bacteria</taxon>
        <taxon>Pseudomonadati</taxon>
        <taxon>Bacteroidota</taxon>
        <taxon>Cytophagia</taxon>
        <taxon>Cytophagales</taxon>
        <taxon>Cytophagaceae</taxon>
        <taxon>Spirosoma</taxon>
    </lineage>
</organism>
<proteinExistence type="predicted"/>
<dbReference type="GO" id="GO:0000166">
    <property type="term" value="F:nucleotide binding"/>
    <property type="evidence" value="ECO:0007669"/>
    <property type="project" value="InterPro"/>
</dbReference>
<dbReference type="PANTHER" id="PTHR43708">
    <property type="entry name" value="CONSERVED EXPRESSED OXIDOREDUCTASE (EUROFUNG)"/>
    <property type="match status" value="1"/>
</dbReference>
<evidence type="ECO:0000313" key="4">
    <source>
        <dbReference type="Proteomes" id="UP000464577"/>
    </source>
</evidence>
<evidence type="ECO:0000259" key="1">
    <source>
        <dbReference type="Pfam" id="PF01408"/>
    </source>
</evidence>
<feature type="domain" description="Gal80p-like C-terminal" evidence="2">
    <location>
        <begin position="136"/>
        <end position="275"/>
    </location>
</feature>
<reference evidence="3 4" key="1">
    <citation type="submission" date="2019-11" db="EMBL/GenBank/DDBJ databases">
        <title>Spirosoma endbachense sp. nov., isolated from a natural salt meadow.</title>
        <authorList>
            <person name="Rojas J."/>
            <person name="Ambika Manirajan B."/>
            <person name="Ratering S."/>
            <person name="Suarez C."/>
            <person name="Geissler-Plaum R."/>
            <person name="Schnell S."/>
        </authorList>
    </citation>
    <scope>NUCLEOTIDE SEQUENCE [LARGE SCALE GENOMIC DNA]</scope>
    <source>
        <strain evidence="3 4">I-24</strain>
    </source>
</reference>
<protein>
    <submittedName>
        <fullName evidence="3">Gfo/Idh/MocA family oxidoreductase</fullName>
    </submittedName>
</protein>
<dbReference type="Proteomes" id="UP000464577">
    <property type="component" value="Chromosome"/>
</dbReference>
<feature type="domain" description="Gfo/Idh/MocA-like oxidoreductase N-terminal" evidence="1">
    <location>
        <begin position="7"/>
        <end position="129"/>
    </location>
</feature>
<sequence length="367" mass="39308">MESDKIKVGLIGLNPDSQWASVSHIPALKLLSNKFDIIGVANSTHESAKKAAAAFQIPNAFENAQMLVESNDIDLVVITVKVAYHFELVKAALEAGKHVYCEHPLGNGLEETKTLAALAKSKNVIAVVGTQMVVAPELLYLAQLINEGYVGKVLSTTLIGSGGSWGDETVIANYYLYEKENGATMLTIPLGHTLAGLTKVLGGFNQLTARMSSNFKNVNIKDTGAIKPKTSEDQIMVIGTLQSGAAVTVHYRGGISRATNFLWEINGSKGDIQVTAPLGHGQQAQLTIHGARGDETELKPLTVPAEMYQGLTGNPVIGNVAQIYKRLAADIRNNTRTAPSFEDAAFLHELLNRIEISALFNGPYVTG</sequence>
<dbReference type="SUPFAM" id="SSF51735">
    <property type="entry name" value="NAD(P)-binding Rossmann-fold domains"/>
    <property type="match status" value="1"/>
</dbReference>
<dbReference type="InterPro" id="IPR036291">
    <property type="entry name" value="NAD(P)-bd_dom_sf"/>
</dbReference>
<evidence type="ECO:0000259" key="2">
    <source>
        <dbReference type="Pfam" id="PF22685"/>
    </source>
</evidence>
<dbReference type="Gene3D" id="3.30.360.10">
    <property type="entry name" value="Dihydrodipicolinate Reductase, domain 2"/>
    <property type="match status" value="1"/>
</dbReference>
<dbReference type="PANTHER" id="PTHR43708:SF1">
    <property type="entry name" value="GALACTOSE_LACTOSE METABOLISM REGULATORY PROTEIN GAL80"/>
    <property type="match status" value="1"/>
</dbReference>
<keyword evidence="4" id="KW-1185">Reference proteome</keyword>
<dbReference type="RefSeq" id="WP_162386084.1">
    <property type="nucleotide sequence ID" value="NZ_CP045997.1"/>
</dbReference>
<dbReference type="KEGG" id="senf:GJR95_11945"/>
<evidence type="ECO:0000313" key="3">
    <source>
        <dbReference type="EMBL" id="QHV95674.1"/>
    </source>
</evidence>
<dbReference type="Pfam" id="PF01408">
    <property type="entry name" value="GFO_IDH_MocA"/>
    <property type="match status" value="1"/>
</dbReference>
<dbReference type="InterPro" id="IPR051317">
    <property type="entry name" value="Gfo/Idh/MocA_oxidoreduct"/>
</dbReference>
<name>A0A6P1VST3_9BACT</name>
<dbReference type="EMBL" id="CP045997">
    <property type="protein sequence ID" value="QHV95674.1"/>
    <property type="molecule type" value="Genomic_DNA"/>
</dbReference>
<dbReference type="SUPFAM" id="SSF55347">
    <property type="entry name" value="Glyceraldehyde-3-phosphate dehydrogenase-like, C-terminal domain"/>
    <property type="match status" value="1"/>
</dbReference>
<dbReference type="AlphaFoldDB" id="A0A6P1VST3"/>
<dbReference type="Gene3D" id="3.40.50.720">
    <property type="entry name" value="NAD(P)-binding Rossmann-like Domain"/>
    <property type="match status" value="1"/>
</dbReference>
<dbReference type="InterPro" id="IPR000683">
    <property type="entry name" value="Gfo/Idh/MocA-like_OxRdtase_N"/>
</dbReference>
<dbReference type="InterPro" id="IPR055080">
    <property type="entry name" value="Gal80p-like_C"/>
</dbReference>
<accession>A0A6P1VST3</accession>
<gene>
    <name evidence="3" type="ORF">GJR95_11945</name>
</gene>
<dbReference type="Pfam" id="PF22685">
    <property type="entry name" value="Gal80p_C-like"/>
    <property type="match status" value="1"/>
</dbReference>